<dbReference type="InterPro" id="IPR044488">
    <property type="entry name" value="AKR2E"/>
</dbReference>
<feature type="domain" description="NADP-dependent oxidoreductase" evidence="6">
    <location>
        <begin position="35"/>
        <end position="308"/>
    </location>
</feature>
<dbReference type="Gene3D" id="3.20.20.100">
    <property type="entry name" value="NADP-dependent oxidoreductase domain"/>
    <property type="match status" value="1"/>
</dbReference>
<dbReference type="Proteomes" id="UP001549921">
    <property type="component" value="Unassembled WGS sequence"/>
</dbReference>
<dbReference type="InterPro" id="IPR036812">
    <property type="entry name" value="NAD(P)_OxRdtase_dom_sf"/>
</dbReference>
<dbReference type="SUPFAM" id="SSF51430">
    <property type="entry name" value="NAD(P)-linked oxidoreductase"/>
    <property type="match status" value="1"/>
</dbReference>
<evidence type="ECO:0000256" key="3">
    <source>
        <dbReference type="PIRSR" id="PIRSR000097-2"/>
    </source>
</evidence>
<name>A0ABD0S757_LOXSC</name>
<keyword evidence="9" id="KW-1185">Reference proteome</keyword>
<dbReference type="PIRSF" id="PIRSF000097">
    <property type="entry name" value="AKR"/>
    <property type="match status" value="1"/>
</dbReference>
<dbReference type="InterPro" id="IPR020471">
    <property type="entry name" value="AKR"/>
</dbReference>
<evidence type="ECO:0000313" key="8">
    <source>
        <dbReference type="EMBL" id="KAL0859347.1"/>
    </source>
</evidence>
<dbReference type="InterPro" id="IPR018170">
    <property type="entry name" value="Aldo/ket_reductase_CS"/>
</dbReference>
<evidence type="ECO:0000313" key="10">
    <source>
        <dbReference type="Proteomes" id="UP001549921"/>
    </source>
</evidence>
<evidence type="ECO:0000256" key="5">
    <source>
        <dbReference type="SAM" id="SignalP"/>
    </source>
</evidence>
<keyword evidence="5" id="KW-0732">Signal</keyword>
<organism evidence="7 10">
    <name type="scientific">Loxostege sticticalis</name>
    <name type="common">Beet webworm moth</name>
    <dbReference type="NCBI Taxonomy" id="481309"/>
    <lineage>
        <taxon>Eukaryota</taxon>
        <taxon>Metazoa</taxon>
        <taxon>Ecdysozoa</taxon>
        <taxon>Arthropoda</taxon>
        <taxon>Hexapoda</taxon>
        <taxon>Insecta</taxon>
        <taxon>Pterygota</taxon>
        <taxon>Neoptera</taxon>
        <taxon>Endopterygota</taxon>
        <taxon>Lepidoptera</taxon>
        <taxon>Glossata</taxon>
        <taxon>Ditrysia</taxon>
        <taxon>Pyraloidea</taxon>
        <taxon>Crambidae</taxon>
        <taxon>Pyraustinae</taxon>
        <taxon>Loxostege</taxon>
    </lineage>
</organism>
<evidence type="ECO:0000256" key="2">
    <source>
        <dbReference type="PIRSR" id="PIRSR000097-1"/>
    </source>
</evidence>
<evidence type="ECO:0000256" key="1">
    <source>
        <dbReference type="ARBA" id="ARBA00023002"/>
    </source>
</evidence>
<feature type="binding site" evidence="3">
    <location>
        <position position="140"/>
    </location>
    <ligand>
        <name>substrate</name>
    </ligand>
</feature>
<dbReference type="FunFam" id="3.20.20.100:FF:000002">
    <property type="entry name" value="2,5-diketo-D-gluconic acid reductase A"/>
    <property type="match status" value="1"/>
</dbReference>
<accession>A0ABD0S757</accession>
<feature type="signal peptide" evidence="5">
    <location>
        <begin position="1"/>
        <end position="15"/>
    </location>
</feature>
<evidence type="ECO:0000313" key="7">
    <source>
        <dbReference type="EMBL" id="KAL0809883.1"/>
    </source>
</evidence>
<keyword evidence="1" id="KW-0560">Oxidoreductase</keyword>
<dbReference type="PROSITE" id="PS00062">
    <property type="entry name" value="ALDOKETO_REDUCTASE_2"/>
    <property type="match status" value="1"/>
</dbReference>
<feature type="active site" description="Proton donor" evidence="2">
    <location>
        <position position="78"/>
    </location>
</feature>
<dbReference type="InterPro" id="IPR023210">
    <property type="entry name" value="NADP_OxRdtase_dom"/>
</dbReference>
<reference evidence="9 10" key="1">
    <citation type="submission" date="2024-06" db="EMBL/GenBank/DDBJ databases">
        <title>A chromosome-level genome assembly of beet webworm, Loxostege sticticalis.</title>
        <authorList>
            <person name="Zhang Y."/>
        </authorList>
    </citation>
    <scope>NUCLEOTIDE SEQUENCE [LARGE SCALE GENOMIC DNA]</scope>
    <source>
        <strain evidence="8">AQ026</strain>
        <strain evidence="7">AQ028</strain>
        <tissue evidence="7">Male pupae</tissue>
        <tissue evidence="8">Whole body</tissue>
    </source>
</reference>
<gene>
    <name evidence="8" type="ORF">ABMA27_011139</name>
    <name evidence="7" type="ORF">ABMA28_011362</name>
</gene>
<comment type="caution">
    <text evidence="7">The sequence shown here is derived from an EMBL/GenBank/DDBJ whole genome shotgun (WGS) entry which is preliminary data.</text>
</comment>
<dbReference type="EMBL" id="JBEUOH010000028">
    <property type="protein sequence ID" value="KAL0859347.1"/>
    <property type="molecule type" value="Genomic_DNA"/>
</dbReference>
<proteinExistence type="predicted"/>
<dbReference type="GO" id="GO:0016616">
    <property type="term" value="F:oxidoreductase activity, acting on the CH-OH group of donors, NAD or NADP as acceptor"/>
    <property type="evidence" value="ECO:0007669"/>
    <property type="project" value="UniProtKB-ARBA"/>
</dbReference>
<dbReference type="Pfam" id="PF00248">
    <property type="entry name" value="Aldo_ket_red"/>
    <property type="match status" value="1"/>
</dbReference>
<dbReference type="EMBL" id="JBEDNZ010000028">
    <property type="protein sequence ID" value="KAL0809883.1"/>
    <property type="molecule type" value="Genomic_DNA"/>
</dbReference>
<dbReference type="AlphaFoldDB" id="A0ABD0S757"/>
<dbReference type="PANTHER" id="PTHR11732">
    <property type="entry name" value="ALDO/KETO REDUCTASE"/>
    <property type="match status" value="1"/>
</dbReference>
<sequence length="331" mass="37060">MLALWALAVLSVAYAQSSGVAPKIKLNDGREIPALGIGTWLGFTKDGGRVEAKSNDVENAVSWAIDAGYRHIDTARIYNTEDQVGRAVNKKIADGVVKREDLFITTKLWNDRHAKDAVVPALRESLKTLNLDYVDLYLIHWPVAEFSNHTLDNTDYVETWQGMVEAKNLGLAKSIGVSNFNKVQIDRLLALTKVSPSVLQVEINLNLQQPDLLAYCKQKNIAVTGYTPFGSLFHSKARDDAPPPRVDDPALVAMAAKYNKTVPQLALRYEVELGVIPIPKSTTKERIEQNIDVFDFSLTEEEKSKLRSYDTGYRVIPVKHWANSPYYPFEK</sequence>
<dbReference type="CDD" id="cd19116">
    <property type="entry name" value="AKR_AKR2E1-5"/>
    <property type="match status" value="1"/>
</dbReference>
<dbReference type="Proteomes" id="UP001549920">
    <property type="component" value="Unassembled WGS sequence"/>
</dbReference>
<evidence type="ECO:0000259" key="6">
    <source>
        <dbReference type="Pfam" id="PF00248"/>
    </source>
</evidence>
<dbReference type="PROSITE" id="PS00798">
    <property type="entry name" value="ALDOKETO_REDUCTASE_1"/>
    <property type="match status" value="1"/>
</dbReference>
<protein>
    <recommendedName>
        <fullName evidence="6">NADP-dependent oxidoreductase domain-containing protein</fullName>
    </recommendedName>
</protein>
<dbReference type="PRINTS" id="PR00069">
    <property type="entry name" value="ALDKETRDTASE"/>
</dbReference>
<dbReference type="PROSITE" id="PS00063">
    <property type="entry name" value="ALDOKETO_REDUCTASE_3"/>
    <property type="match status" value="1"/>
</dbReference>
<evidence type="ECO:0000313" key="9">
    <source>
        <dbReference type="Proteomes" id="UP001549920"/>
    </source>
</evidence>
<feature type="chain" id="PRO_5044722597" description="NADP-dependent oxidoreductase domain-containing protein" evidence="5">
    <location>
        <begin position="16"/>
        <end position="331"/>
    </location>
</feature>
<evidence type="ECO:0000256" key="4">
    <source>
        <dbReference type="PIRSR" id="PIRSR000097-3"/>
    </source>
</evidence>
<feature type="site" description="Lowers pKa of active site Tyr" evidence="4">
    <location>
        <position position="107"/>
    </location>
</feature>